<dbReference type="EMBL" id="BBLT01000002">
    <property type="protein sequence ID" value="GAL83898.1"/>
    <property type="molecule type" value="Genomic_DNA"/>
</dbReference>
<name>A0A098LCP4_9BACT</name>
<organism evidence="5 6">
    <name type="scientific">Sporocytophaga myxococcoides</name>
    <dbReference type="NCBI Taxonomy" id="153721"/>
    <lineage>
        <taxon>Bacteria</taxon>
        <taxon>Pseudomonadati</taxon>
        <taxon>Bacteroidota</taxon>
        <taxon>Cytophagia</taxon>
        <taxon>Cytophagales</taxon>
        <taxon>Cytophagaceae</taxon>
        <taxon>Sporocytophaga</taxon>
    </lineage>
</organism>
<sequence>MIYPIVAYGDPVLKKRAVDFEKGTDLKQLVADMFETMYNANGVGLAGPQIGLNQRIFVVDGSPMEEGLDDFKKAFVNPEIIEETGEDWPYDEGCLSIPGVRSEVFRPYQLTIRYFDENWVEREETYEGIRARIIQHEYDHIEGVLFVDHLSSIKKRLMKNKLTNISKGIVDVSYKMKFPVKK</sequence>
<accession>A0A098LCP4</accession>
<keyword evidence="4" id="KW-0648">Protein biosynthesis</keyword>
<dbReference type="Proteomes" id="UP000030185">
    <property type="component" value="Unassembled WGS sequence"/>
</dbReference>
<keyword evidence="3 4" id="KW-0378">Hydrolase</keyword>
<evidence type="ECO:0000313" key="6">
    <source>
        <dbReference type="Proteomes" id="UP000030185"/>
    </source>
</evidence>
<evidence type="ECO:0000256" key="3">
    <source>
        <dbReference type="ARBA" id="ARBA00022801"/>
    </source>
</evidence>
<dbReference type="CDD" id="cd00487">
    <property type="entry name" value="Pep_deformylase"/>
    <property type="match status" value="1"/>
</dbReference>
<feature type="active site" evidence="4">
    <location>
        <position position="137"/>
    </location>
</feature>
<proteinExistence type="inferred from homology"/>
<dbReference type="eggNOG" id="COG0242">
    <property type="taxonomic scope" value="Bacteria"/>
</dbReference>
<dbReference type="PANTHER" id="PTHR10458:SF22">
    <property type="entry name" value="PEPTIDE DEFORMYLASE"/>
    <property type="match status" value="1"/>
</dbReference>
<keyword evidence="6" id="KW-1185">Reference proteome</keyword>
<feature type="binding site" evidence="4">
    <location>
        <position position="140"/>
    </location>
    <ligand>
        <name>Fe cation</name>
        <dbReference type="ChEBI" id="CHEBI:24875"/>
    </ligand>
</feature>
<gene>
    <name evidence="4" type="primary">def</name>
    <name evidence="5" type="ORF">MYP_1126</name>
</gene>
<dbReference type="PANTHER" id="PTHR10458">
    <property type="entry name" value="PEPTIDE DEFORMYLASE"/>
    <property type="match status" value="1"/>
</dbReference>
<evidence type="ECO:0000313" key="5">
    <source>
        <dbReference type="EMBL" id="GAL83898.1"/>
    </source>
</evidence>
<dbReference type="HAMAP" id="MF_00163">
    <property type="entry name" value="Pep_deformylase"/>
    <property type="match status" value="1"/>
</dbReference>
<protein>
    <recommendedName>
        <fullName evidence="4">Peptide deformylase</fullName>
        <shortName evidence="4">PDF</shortName>
        <ecNumber evidence="4">3.5.1.88</ecNumber>
    </recommendedName>
    <alternativeName>
        <fullName evidence="4">Polypeptide deformylase</fullName>
    </alternativeName>
</protein>
<dbReference type="PIRSF" id="PIRSF004749">
    <property type="entry name" value="Pep_def"/>
    <property type="match status" value="1"/>
</dbReference>
<comment type="similarity">
    <text evidence="1 4">Belongs to the polypeptide deformylase family.</text>
</comment>
<dbReference type="InterPro" id="IPR023635">
    <property type="entry name" value="Peptide_deformylase"/>
</dbReference>
<keyword evidence="4" id="KW-0408">Iron</keyword>
<keyword evidence="2 4" id="KW-0479">Metal-binding</keyword>
<dbReference type="GO" id="GO:0046872">
    <property type="term" value="F:metal ion binding"/>
    <property type="evidence" value="ECO:0007669"/>
    <property type="project" value="UniProtKB-KW"/>
</dbReference>
<reference evidence="5 6" key="1">
    <citation type="submission" date="2014-09" db="EMBL/GenBank/DDBJ databases">
        <title>Sporocytophaga myxococcoides PG-01 genome sequencing.</title>
        <authorList>
            <person name="Liu L."/>
            <person name="Gao P.J."/>
            <person name="Chen G.J."/>
            <person name="Wang L.S."/>
        </authorList>
    </citation>
    <scope>NUCLEOTIDE SEQUENCE [LARGE SCALE GENOMIC DNA]</scope>
    <source>
        <strain evidence="5 6">PG-01</strain>
    </source>
</reference>
<comment type="caution">
    <text evidence="5">The sequence shown here is derived from an EMBL/GenBank/DDBJ whole genome shotgun (WGS) entry which is preliminary data.</text>
</comment>
<dbReference type="NCBIfam" id="TIGR00079">
    <property type="entry name" value="pept_deformyl"/>
    <property type="match status" value="1"/>
</dbReference>
<feature type="binding site" evidence="4">
    <location>
        <position position="94"/>
    </location>
    <ligand>
        <name>Fe cation</name>
        <dbReference type="ChEBI" id="CHEBI:24875"/>
    </ligand>
</feature>
<comment type="function">
    <text evidence="4">Removes the formyl group from the N-terminal Met of newly synthesized proteins. Requires at least a dipeptide for an efficient rate of reaction. N-terminal L-methionine is a prerequisite for activity but the enzyme has broad specificity at other positions.</text>
</comment>
<dbReference type="STRING" id="153721.MYP_1126"/>
<evidence type="ECO:0000256" key="2">
    <source>
        <dbReference type="ARBA" id="ARBA00022723"/>
    </source>
</evidence>
<dbReference type="RefSeq" id="WP_045459626.1">
    <property type="nucleotide sequence ID" value="NZ_BBLT01000002.1"/>
</dbReference>
<comment type="catalytic activity">
    <reaction evidence="4">
        <text>N-terminal N-formyl-L-methionyl-[peptide] + H2O = N-terminal L-methionyl-[peptide] + formate</text>
        <dbReference type="Rhea" id="RHEA:24420"/>
        <dbReference type="Rhea" id="RHEA-COMP:10639"/>
        <dbReference type="Rhea" id="RHEA-COMP:10640"/>
        <dbReference type="ChEBI" id="CHEBI:15377"/>
        <dbReference type="ChEBI" id="CHEBI:15740"/>
        <dbReference type="ChEBI" id="CHEBI:49298"/>
        <dbReference type="ChEBI" id="CHEBI:64731"/>
        <dbReference type="EC" id="3.5.1.88"/>
    </reaction>
</comment>
<dbReference type="NCBIfam" id="NF001159">
    <property type="entry name" value="PRK00150.1-3"/>
    <property type="match status" value="1"/>
</dbReference>
<dbReference type="PRINTS" id="PR01576">
    <property type="entry name" value="PDEFORMYLASE"/>
</dbReference>
<dbReference type="EC" id="3.5.1.88" evidence="4"/>
<dbReference type="OrthoDB" id="9784988at2"/>
<evidence type="ECO:0000256" key="1">
    <source>
        <dbReference type="ARBA" id="ARBA00010759"/>
    </source>
</evidence>
<comment type="cofactor">
    <cofactor evidence="4">
        <name>Fe(2+)</name>
        <dbReference type="ChEBI" id="CHEBI:29033"/>
    </cofactor>
    <text evidence="4">Binds 1 Fe(2+) ion.</text>
</comment>
<dbReference type="Pfam" id="PF01327">
    <property type="entry name" value="Pep_deformylase"/>
    <property type="match status" value="1"/>
</dbReference>
<dbReference type="GO" id="GO:0006412">
    <property type="term" value="P:translation"/>
    <property type="evidence" value="ECO:0007669"/>
    <property type="project" value="UniProtKB-UniRule"/>
</dbReference>
<dbReference type="InterPro" id="IPR036821">
    <property type="entry name" value="Peptide_deformylase_sf"/>
</dbReference>
<dbReference type="SUPFAM" id="SSF56420">
    <property type="entry name" value="Peptide deformylase"/>
    <property type="match status" value="1"/>
</dbReference>
<evidence type="ECO:0000256" key="4">
    <source>
        <dbReference type="HAMAP-Rule" id="MF_00163"/>
    </source>
</evidence>
<feature type="binding site" evidence="4">
    <location>
        <position position="136"/>
    </location>
    <ligand>
        <name>Fe cation</name>
        <dbReference type="ChEBI" id="CHEBI:24875"/>
    </ligand>
</feature>
<dbReference type="Gene3D" id="3.90.45.10">
    <property type="entry name" value="Peptide deformylase"/>
    <property type="match status" value="1"/>
</dbReference>
<dbReference type="AlphaFoldDB" id="A0A098LCP4"/>
<dbReference type="GO" id="GO:0042586">
    <property type="term" value="F:peptide deformylase activity"/>
    <property type="evidence" value="ECO:0007669"/>
    <property type="project" value="UniProtKB-UniRule"/>
</dbReference>